<organism evidence="1 2">
    <name type="scientific">Cotesia glomerata</name>
    <name type="common">Lepidopteran parasitic wasp</name>
    <name type="synonym">Apanteles glomeratus</name>
    <dbReference type="NCBI Taxonomy" id="32391"/>
    <lineage>
        <taxon>Eukaryota</taxon>
        <taxon>Metazoa</taxon>
        <taxon>Ecdysozoa</taxon>
        <taxon>Arthropoda</taxon>
        <taxon>Hexapoda</taxon>
        <taxon>Insecta</taxon>
        <taxon>Pterygota</taxon>
        <taxon>Neoptera</taxon>
        <taxon>Endopterygota</taxon>
        <taxon>Hymenoptera</taxon>
        <taxon>Apocrita</taxon>
        <taxon>Ichneumonoidea</taxon>
        <taxon>Braconidae</taxon>
        <taxon>Microgastrinae</taxon>
        <taxon>Cotesia</taxon>
    </lineage>
</organism>
<gene>
    <name evidence="1" type="ORF">KQX54_012782</name>
</gene>
<keyword evidence="2" id="KW-1185">Reference proteome</keyword>
<dbReference type="AlphaFoldDB" id="A0AAV7I7I1"/>
<evidence type="ECO:0000313" key="1">
    <source>
        <dbReference type="EMBL" id="KAH0546638.1"/>
    </source>
</evidence>
<protein>
    <submittedName>
        <fullName evidence="1">Uncharacterized protein</fullName>
    </submittedName>
</protein>
<comment type="caution">
    <text evidence="1">The sequence shown here is derived from an EMBL/GenBank/DDBJ whole genome shotgun (WGS) entry which is preliminary data.</text>
</comment>
<proteinExistence type="predicted"/>
<sequence>MAFEKLFASIESKLSAEQLKYLEDILNPNKMAKPSLIIDGVGFLGKATILEDLPTEYNLALQRINVTVDQNSVMRAYSRIERLVACAEDVDCDEAGFVGASKMDGHVVTLNTFSAILSGLAICGAVRNTKVEAQIAFFNYLV</sequence>
<dbReference type="EMBL" id="JAHXZJ010002237">
    <property type="protein sequence ID" value="KAH0546638.1"/>
    <property type="molecule type" value="Genomic_DNA"/>
</dbReference>
<reference evidence="1 2" key="1">
    <citation type="journal article" date="2021" name="J. Hered.">
        <title>A chromosome-level genome assembly of the parasitoid wasp, Cotesia glomerata (Hymenoptera: Braconidae).</title>
        <authorList>
            <person name="Pinto B.J."/>
            <person name="Weis J.J."/>
            <person name="Gamble T."/>
            <person name="Ode P.J."/>
            <person name="Paul R."/>
            <person name="Zaspel J.M."/>
        </authorList>
    </citation>
    <scope>NUCLEOTIDE SEQUENCE [LARGE SCALE GENOMIC DNA]</scope>
    <source>
        <strain evidence="1">CgM1</strain>
    </source>
</reference>
<accession>A0AAV7I7I1</accession>
<dbReference type="Proteomes" id="UP000826195">
    <property type="component" value="Unassembled WGS sequence"/>
</dbReference>
<evidence type="ECO:0000313" key="2">
    <source>
        <dbReference type="Proteomes" id="UP000826195"/>
    </source>
</evidence>
<name>A0AAV7I7I1_COTGL</name>